<keyword evidence="1" id="KW-1133">Transmembrane helix</keyword>
<organism evidence="2 3">
    <name type="scientific">Exiguobacterium aestuarii</name>
    <dbReference type="NCBI Taxonomy" id="273527"/>
    <lineage>
        <taxon>Bacteria</taxon>
        <taxon>Bacillati</taxon>
        <taxon>Bacillota</taxon>
        <taxon>Bacilli</taxon>
        <taxon>Bacillales</taxon>
        <taxon>Bacillales Family XII. Incertae Sedis</taxon>
        <taxon>Exiguobacterium</taxon>
    </lineage>
</organism>
<dbReference type="InterPro" id="IPR010718">
    <property type="entry name" value="DUF1294"/>
</dbReference>
<accession>A0ABW2PL66</accession>
<feature type="transmembrane region" description="Helical" evidence="1">
    <location>
        <begin position="66"/>
        <end position="85"/>
    </location>
</feature>
<keyword evidence="3" id="KW-1185">Reference proteome</keyword>
<feature type="transmembrane region" description="Helical" evidence="1">
    <location>
        <begin position="5"/>
        <end position="21"/>
    </location>
</feature>
<feature type="transmembrane region" description="Helical" evidence="1">
    <location>
        <begin position="33"/>
        <end position="54"/>
    </location>
</feature>
<sequence>MELLLLYYIVTNLLAFVSFFVDKRRSRVGAWRISERTLLTMAWVGGAFGAYLAMRIFRHKTLKPKFRVGVPIAILVHAAFTGWLIF</sequence>
<gene>
    <name evidence="2" type="ORF">ACFQO8_06570</name>
</gene>
<protein>
    <submittedName>
        <fullName evidence="2">DUF1294 domain-containing protein</fullName>
    </submittedName>
</protein>
<dbReference type="Proteomes" id="UP001596439">
    <property type="component" value="Unassembled WGS sequence"/>
</dbReference>
<proteinExistence type="predicted"/>
<dbReference type="RefSeq" id="WP_214788075.1">
    <property type="nucleotide sequence ID" value="NZ_JANIEL010000002.1"/>
</dbReference>
<comment type="caution">
    <text evidence="2">The sequence shown here is derived from an EMBL/GenBank/DDBJ whole genome shotgun (WGS) entry which is preliminary data.</text>
</comment>
<dbReference type="EMBL" id="JBHTCE010000001">
    <property type="protein sequence ID" value="MFC7389804.1"/>
    <property type="molecule type" value="Genomic_DNA"/>
</dbReference>
<dbReference type="PIRSF" id="PIRSF002599">
    <property type="entry name" value="Cold_shock_A"/>
    <property type="match status" value="1"/>
</dbReference>
<name>A0ABW2PL66_9BACL</name>
<reference evidence="3" key="1">
    <citation type="journal article" date="2019" name="Int. J. Syst. Evol. Microbiol.">
        <title>The Global Catalogue of Microorganisms (GCM) 10K type strain sequencing project: providing services to taxonomists for standard genome sequencing and annotation.</title>
        <authorList>
            <consortium name="The Broad Institute Genomics Platform"/>
            <consortium name="The Broad Institute Genome Sequencing Center for Infectious Disease"/>
            <person name="Wu L."/>
            <person name="Ma J."/>
        </authorList>
    </citation>
    <scope>NUCLEOTIDE SEQUENCE [LARGE SCALE GENOMIC DNA]</scope>
    <source>
        <strain evidence="3">CCUG 55590</strain>
    </source>
</reference>
<evidence type="ECO:0000313" key="3">
    <source>
        <dbReference type="Proteomes" id="UP001596439"/>
    </source>
</evidence>
<keyword evidence="1" id="KW-0472">Membrane</keyword>
<keyword evidence="1" id="KW-0812">Transmembrane</keyword>
<dbReference type="Pfam" id="PF06961">
    <property type="entry name" value="DUF1294"/>
    <property type="match status" value="1"/>
</dbReference>
<evidence type="ECO:0000256" key="1">
    <source>
        <dbReference type="SAM" id="Phobius"/>
    </source>
</evidence>
<evidence type="ECO:0000313" key="2">
    <source>
        <dbReference type="EMBL" id="MFC7389804.1"/>
    </source>
</evidence>
<dbReference type="InterPro" id="IPR012156">
    <property type="entry name" value="Cold_shock_CspA"/>
</dbReference>